<dbReference type="GO" id="GO:0003700">
    <property type="term" value="F:DNA-binding transcription factor activity"/>
    <property type="evidence" value="ECO:0007669"/>
    <property type="project" value="InterPro"/>
</dbReference>
<dbReference type="GO" id="GO:0032993">
    <property type="term" value="C:protein-DNA complex"/>
    <property type="evidence" value="ECO:0007669"/>
    <property type="project" value="TreeGrafter"/>
</dbReference>
<evidence type="ECO:0000313" key="7">
    <source>
        <dbReference type="Proteomes" id="UP000270342"/>
    </source>
</evidence>
<evidence type="ECO:0000259" key="5">
    <source>
        <dbReference type="PROSITE" id="PS50931"/>
    </source>
</evidence>
<comment type="similarity">
    <text evidence="1">Belongs to the LysR transcriptional regulatory family.</text>
</comment>
<gene>
    <name evidence="6" type="ORF">D7S86_06780</name>
</gene>
<dbReference type="PANTHER" id="PTHR30346:SF0">
    <property type="entry name" value="HCA OPERON TRANSCRIPTIONAL ACTIVATOR HCAR"/>
    <property type="match status" value="1"/>
</dbReference>
<dbReference type="EMBL" id="RBZU01000002">
    <property type="protein sequence ID" value="RKP57644.1"/>
    <property type="molecule type" value="Genomic_DNA"/>
</dbReference>
<name>A0A494YCC5_9BURK</name>
<dbReference type="OrthoDB" id="5292387at2"/>
<dbReference type="GO" id="GO:0003677">
    <property type="term" value="F:DNA binding"/>
    <property type="evidence" value="ECO:0007669"/>
    <property type="project" value="UniProtKB-KW"/>
</dbReference>
<dbReference type="SUPFAM" id="SSF53850">
    <property type="entry name" value="Periplasmic binding protein-like II"/>
    <property type="match status" value="1"/>
</dbReference>
<reference evidence="6 7" key="1">
    <citation type="submission" date="2018-10" db="EMBL/GenBank/DDBJ databases">
        <title>Robbsia sp. DHC34, isolated from soil.</title>
        <authorList>
            <person name="Gao Z.-H."/>
            <person name="Qiu L.-H."/>
        </authorList>
    </citation>
    <scope>NUCLEOTIDE SEQUENCE [LARGE SCALE GENOMIC DNA]</scope>
    <source>
        <strain evidence="6 7">DHC34</strain>
    </source>
</reference>
<evidence type="ECO:0000256" key="2">
    <source>
        <dbReference type="ARBA" id="ARBA00023015"/>
    </source>
</evidence>
<dbReference type="Pfam" id="PF00126">
    <property type="entry name" value="HTH_1"/>
    <property type="match status" value="1"/>
</dbReference>
<dbReference type="Gene3D" id="1.10.10.10">
    <property type="entry name" value="Winged helix-like DNA-binding domain superfamily/Winged helix DNA-binding domain"/>
    <property type="match status" value="1"/>
</dbReference>
<dbReference type="FunFam" id="1.10.10.10:FF:000001">
    <property type="entry name" value="LysR family transcriptional regulator"/>
    <property type="match status" value="1"/>
</dbReference>
<keyword evidence="3" id="KW-0238">DNA-binding</keyword>
<dbReference type="Gene3D" id="3.40.190.10">
    <property type="entry name" value="Periplasmic binding protein-like II"/>
    <property type="match status" value="2"/>
</dbReference>
<feature type="domain" description="HTH lysR-type" evidence="5">
    <location>
        <begin position="1"/>
        <end position="58"/>
    </location>
</feature>
<dbReference type="AlphaFoldDB" id="A0A494YCC5"/>
<keyword evidence="4" id="KW-0804">Transcription</keyword>
<dbReference type="InterPro" id="IPR000847">
    <property type="entry name" value="LysR_HTH_N"/>
</dbReference>
<dbReference type="InterPro" id="IPR005119">
    <property type="entry name" value="LysR_subst-bd"/>
</dbReference>
<evidence type="ECO:0000256" key="3">
    <source>
        <dbReference type="ARBA" id="ARBA00023125"/>
    </source>
</evidence>
<comment type="caution">
    <text evidence="6">The sequence shown here is derived from an EMBL/GenBank/DDBJ whole genome shotgun (WGS) entry which is preliminary data.</text>
</comment>
<evidence type="ECO:0000256" key="1">
    <source>
        <dbReference type="ARBA" id="ARBA00009437"/>
    </source>
</evidence>
<dbReference type="RefSeq" id="WP_121084820.1">
    <property type="nucleotide sequence ID" value="NZ_RBZU01000002.1"/>
</dbReference>
<evidence type="ECO:0000256" key="4">
    <source>
        <dbReference type="ARBA" id="ARBA00023163"/>
    </source>
</evidence>
<evidence type="ECO:0000313" key="6">
    <source>
        <dbReference type="EMBL" id="RKP57644.1"/>
    </source>
</evidence>
<dbReference type="PANTHER" id="PTHR30346">
    <property type="entry name" value="TRANSCRIPTIONAL DUAL REGULATOR HCAR-RELATED"/>
    <property type="match status" value="1"/>
</dbReference>
<dbReference type="PRINTS" id="PR00039">
    <property type="entry name" value="HTHLYSR"/>
</dbReference>
<dbReference type="InterPro" id="IPR036388">
    <property type="entry name" value="WH-like_DNA-bd_sf"/>
</dbReference>
<dbReference type="Proteomes" id="UP000270342">
    <property type="component" value="Unassembled WGS sequence"/>
</dbReference>
<keyword evidence="7" id="KW-1185">Reference proteome</keyword>
<proteinExistence type="inferred from homology"/>
<dbReference type="PROSITE" id="PS50931">
    <property type="entry name" value="HTH_LYSR"/>
    <property type="match status" value="1"/>
</dbReference>
<dbReference type="InterPro" id="IPR036390">
    <property type="entry name" value="WH_DNA-bd_sf"/>
</dbReference>
<protein>
    <submittedName>
        <fullName evidence="6">LysR family transcriptional regulator</fullName>
    </submittedName>
</protein>
<sequence length="305" mass="33428">MDMKHLRSFVAVAEELSFVRAAERLHISQPPLSQQIKSLEADIGVQLFARTKRSVALTEAGAILLRESRILLDQMEIAINATVRAAKDDVGVLRLGVATAALFSTAPRLLDYMREAFPHVEVSIRDMQSSDQVVAVTQGLLDIGIVHARPDRMKLNQSPIFSEPLVAVVPEHHWLATTPQFEMRQLFDEPLIGLSREHGPAVFDAIVAACMEAGFSPEFKHTARNPLVIFQMVRLGFGVSIVPRAYASSAFPGVRFRELPGTAGSVRMEAVWSERHASGLTRKIIATLLPRLADAPPLDAAGRSA</sequence>
<dbReference type="Pfam" id="PF03466">
    <property type="entry name" value="LysR_substrate"/>
    <property type="match status" value="1"/>
</dbReference>
<accession>A0A494YCC5</accession>
<organism evidence="6 7">
    <name type="scientific">Pararobbsia silviterrae</name>
    <dbReference type="NCBI Taxonomy" id="1792498"/>
    <lineage>
        <taxon>Bacteria</taxon>
        <taxon>Pseudomonadati</taxon>
        <taxon>Pseudomonadota</taxon>
        <taxon>Betaproteobacteria</taxon>
        <taxon>Burkholderiales</taxon>
        <taxon>Burkholderiaceae</taxon>
        <taxon>Pararobbsia</taxon>
    </lineage>
</organism>
<keyword evidence="2" id="KW-0805">Transcription regulation</keyword>
<dbReference type="SUPFAM" id="SSF46785">
    <property type="entry name" value="Winged helix' DNA-binding domain"/>
    <property type="match status" value="1"/>
</dbReference>